<dbReference type="PANTHER" id="PTHR42732">
    <property type="entry name" value="BETA-GALACTOSIDASE"/>
    <property type="match status" value="1"/>
</dbReference>
<name>A0A839GCM7_9BACT</name>
<dbReference type="InterPro" id="IPR006103">
    <property type="entry name" value="Glyco_hydro_2_cat"/>
</dbReference>
<comment type="caution">
    <text evidence="10">The sequence shown here is derived from an EMBL/GenBank/DDBJ whole genome shotgun (WGS) entry which is preliminary data.</text>
</comment>
<reference evidence="10 11" key="1">
    <citation type="submission" date="2020-08" db="EMBL/GenBank/DDBJ databases">
        <title>Genomic Encyclopedia of Type Strains, Phase IV (KMG-IV): sequencing the most valuable type-strain genomes for metagenomic binning, comparative biology and taxonomic classification.</title>
        <authorList>
            <person name="Goeker M."/>
        </authorList>
    </citation>
    <scope>NUCLEOTIDE SEQUENCE [LARGE SCALE GENOMIC DNA]</scope>
    <source>
        <strain evidence="10 11">DSM 29854</strain>
    </source>
</reference>
<dbReference type="SUPFAM" id="SSF51445">
    <property type="entry name" value="(Trans)glycosidases"/>
    <property type="match status" value="1"/>
</dbReference>
<dbReference type="RefSeq" id="WP_182511904.1">
    <property type="nucleotide sequence ID" value="NZ_JACJIQ010000002.1"/>
</dbReference>
<dbReference type="InterPro" id="IPR006102">
    <property type="entry name" value="Ig-like_GH2"/>
</dbReference>
<dbReference type="AlphaFoldDB" id="A0A839GCM7"/>
<dbReference type="Gene3D" id="2.60.40.10">
    <property type="entry name" value="Immunoglobulins"/>
    <property type="match status" value="2"/>
</dbReference>
<dbReference type="Gene3D" id="3.20.20.80">
    <property type="entry name" value="Glycosidases"/>
    <property type="match status" value="1"/>
</dbReference>
<dbReference type="GO" id="GO:0005975">
    <property type="term" value="P:carbohydrate metabolic process"/>
    <property type="evidence" value="ECO:0007669"/>
    <property type="project" value="InterPro"/>
</dbReference>
<dbReference type="PANTHER" id="PTHR42732:SF1">
    <property type="entry name" value="BETA-MANNOSIDASE"/>
    <property type="match status" value="1"/>
</dbReference>
<evidence type="ECO:0000313" key="10">
    <source>
        <dbReference type="EMBL" id="MBA9076120.1"/>
    </source>
</evidence>
<keyword evidence="11" id="KW-1185">Reference proteome</keyword>
<dbReference type="SUPFAM" id="SSF49785">
    <property type="entry name" value="Galactose-binding domain-like"/>
    <property type="match status" value="1"/>
</dbReference>
<dbReference type="InterPro" id="IPR006104">
    <property type="entry name" value="Glyco_hydro_2_N"/>
</dbReference>
<feature type="domain" description="Malectin" evidence="8">
    <location>
        <begin position="713"/>
        <end position="862"/>
    </location>
</feature>
<evidence type="ECO:0000256" key="2">
    <source>
        <dbReference type="ARBA" id="ARBA00022801"/>
    </source>
</evidence>
<evidence type="ECO:0000259" key="9">
    <source>
        <dbReference type="Pfam" id="PF16355"/>
    </source>
</evidence>
<dbReference type="Gene3D" id="2.60.120.430">
    <property type="entry name" value="Galactose-binding lectin"/>
    <property type="match status" value="1"/>
</dbReference>
<keyword evidence="3 10" id="KW-0326">Glycosidase</keyword>
<feature type="domain" description="Glycosyl hydrolases family 2 sugar binding" evidence="7">
    <location>
        <begin position="63"/>
        <end position="172"/>
    </location>
</feature>
<dbReference type="InterPro" id="IPR013783">
    <property type="entry name" value="Ig-like_fold"/>
</dbReference>
<accession>A0A839GCM7</accession>
<dbReference type="Pfam" id="PF11721">
    <property type="entry name" value="Malectin"/>
    <property type="match status" value="1"/>
</dbReference>
<organism evidence="10 11">
    <name type="scientific">Rufibacter quisquiliarum</name>
    <dbReference type="NCBI Taxonomy" id="1549639"/>
    <lineage>
        <taxon>Bacteria</taxon>
        <taxon>Pseudomonadati</taxon>
        <taxon>Bacteroidota</taxon>
        <taxon>Cytophagia</taxon>
        <taxon>Cytophagales</taxon>
        <taxon>Hymenobacteraceae</taxon>
        <taxon>Rufibacter</taxon>
    </lineage>
</organism>
<feature type="chain" id="PRO_5032659667" evidence="4">
    <location>
        <begin position="20"/>
        <end position="886"/>
    </location>
</feature>
<gene>
    <name evidence="10" type="ORF">FHS90_000822</name>
</gene>
<dbReference type="Pfam" id="PF02836">
    <property type="entry name" value="Glyco_hydro_2_C"/>
    <property type="match status" value="1"/>
</dbReference>
<keyword evidence="2 10" id="KW-0378">Hydrolase</keyword>
<evidence type="ECO:0000259" key="8">
    <source>
        <dbReference type="Pfam" id="PF11721"/>
    </source>
</evidence>
<dbReference type="InterPro" id="IPR008979">
    <property type="entry name" value="Galactose-bd-like_sf"/>
</dbReference>
<dbReference type="Pfam" id="PF00703">
    <property type="entry name" value="Glyco_hydro_2"/>
    <property type="match status" value="1"/>
</dbReference>
<feature type="domain" description="Glycoside hydrolase family 2 immunoglobulin-like beta-sandwich" evidence="5">
    <location>
        <begin position="188"/>
        <end position="294"/>
    </location>
</feature>
<dbReference type="InterPro" id="IPR051913">
    <property type="entry name" value="GH2_Domain-Containing"/>
</dbReference>
<evidence type="ECO:0000256" key="1">
    <source>
        <dbReference type="ARBA" id="ARBA00007401"/>
    </source>
</evidence>
<dbReference type="GO" id="GO:0004565">
    <property type="term" value="F:beta-galactosidase activity"/>
    <property type="evidence" value="ECO:0007669"/>
    <property type="project" value="UniProtKB-EC"/>
</dbReference>
<dbReference type="Gene3D" id="2.60.120.260">
    <property type="entry name" value="Galactose-binding domain-like"/>
    <property type="match status" value="1"/>
</dbReference>
<evidence type="ECO:0000259" key="5">
    <source>
        <dbReference type="Pfam" id="PF00703"/>
    </source>
</evidence>
<dbReference type="InterPro" id="IPR006101">
    <property type="entry name" value="Glyco_hydro_2"/>
</dbReference>
<proteinExistence type="inferred from homology"/>
<feature type="domain" description="DUF4982" evidence="9">
    <location>
        <begin position="635"/>
        <end position="685"/>
    </location>
</feature>
<dbReference type="InterPro" id="IPR021720">
    <property type="entry name" value="Malectin_dom"/>
</dbReference>
<sequence>MRITFIWFLSLLFCLPVCAQRTAVKVNDAWLFRKGDTLNKQVPTGQEEGWEKVTLPHSWNQTDAFVPTGAPYKGIGWYQKRLLDTFTPSDKVFLFLEGALLSAEVYVNGKLAGTHEGGYTGFAVPLTSFLRKDGPNVISVKVDNSAKAHIAPISGDFTLYGGLYRDVWLIKTSDIHFAFTSYGANGVFVQTPQVSAQRATVQVKGTLTNESGRDRKLEIAHSVKDAQGKEVAAFTSKVQSKAGQSHSFSAVSKAIPTPHLWSPDSPYLYRVTTSIKDARTKEVLDEITHPVGFRWFSVSPDSGFFLNDQHLKLTGASRHQDWEGLASALPDELHAHDARLLKELGANFVRLAHYPQDPALLEACDRLGLLVWMEVPTVNEINPSQAFAENTSTQLREMIQQHYNHPSIVMWGYMNEVLLRLGSLKVSDTEKEQIIQKTVQLARQLEKVARAEDPTRLTTVAFHGSDLYTIHGLQHISYLVGWNLYQGWYGGKFSEVGTFLDKQHQAYPKIPLLVSEYGAGSDLRINTLQPEQFDFSPQWQFLYAQSYLKTIQTRPYVAGSLAWILADFGSEGRQETMPRLNNKGLVTFNRTKKDIFYFYKVTLRIDSAVVHVATQDWPLRRMAPQKAGDSFVINPINVYSNCAEVELFLNGKSLGRKQVQETVATFDVPLVPGKNNLRAIGERQGVPAEDFKTVEMQLQPYQLNQDAAAFVEIGVNCGSNAWYFHPEKQFIYEPDQPYRSGSWGYVGGEPYRPNKSRPGIQSNIAGTTQNPLYQTLRQNLEGYRFDVVDGLYEVELSFAEPEGSHSSLVYDLGSAAAAASGKRVFQVLLNQKKIINELDLARQAGPKTLLQRTFQVKAQKGQGLHLQFEKISGQPILNAIKVKRVQ</sequence>
<dbReference type="SUPFAM" id="SSF49303">
    <property type="entry name" value="beta-Galactosidase/glucuronidase domain"/>
    <property type="match status" value="1"/>
</dbReference>
<dbReference type="EMBL" id="JACJIQ010000002">
    <property type="protein sequence ID" value="MBA9076120.1"/>
    <property type="molecule type" value="Genomic_DNA"/>
</dbReference>
<dbReference type="Proteomes" id="UP000563094">
    <property type="component" value="Unassembled WGS sequence"/>
</dbReference>
<evidence type="ECO:0000259" key="7">
    <source>
        <dbReference type="Pfam" id="PF02837"/>
    </source>
</evidence>
<dbReference type="Pfam" id="PF02837">
    <property type="entry name" value="Glyco_hydro_2_N"/>
    <property type="match status" value="1"/>
</dbReference>
<dbReference type="InterPro" id="IPR017853">
    <property type="entry name" value="GH"/>
</dbReference>
<evidence type="ECO:0000259" key="6">
    <source>
        <dbReference type="Pfam" id="PF02836"/>
    </source>
</evidence>
<dbReference type="Pfam" id="PF16355">
    <property type="entry name" value="DUF4982"/>
    <property type="match status" value="1"/>
</dbReference>
<feature type="domain" description="Glycoside hydrolase family 2 catalytic" evidence="6">
    <location>
        <begin position="301"/>
        <end position="599"/>
    </location>
</feature>
<evidence type="ECO:0000313" key="11">
    <source>
        <dbReference type="Proteomes" id="UP000563094"/>
    </source>
</evidence>
<evidence type="ECO:0000256" key="3">
    <source>
        <dbReference type="ARBA" id="ARBA00023295"/>
    </source>
</evidence>
<keyword evidence="4" id="KW-0732">Signal</keyword>
<dbReference type="InterPro" id="IPR032311">
    <property type="entry name" value="DUF4982"/>
</dbReference>
<comment type="similarity">
    <text evidence="1">Belongs to the glycosyl hydrolase 2 family.</text>
</comment>
<dbReference type="EC" id="3.2.1.23" evidence="10"/>
<protein>
    <submittedName>
        <fullName evidence="10">Beta-galactosidase</fullName>
        <ecNumber evidence="10">3.2.1.23</ecNumber>
    </submittedName>
</protein>
<feature type="signal peptide" evidence="4">
    <location>
        <begin position="1"/>
        <end position="19"/>
    </location>
</feature>
<dbReference type="InterPro" id="IPR036156">
    <property type="entry name" value="Beta-gal/glucu_dom_sf"/>
</dbReference>
<dbReference type="PRINTS" id="PR00132">
    <property type="entry name" value="GLHYDRLASE2"/>
</dbReference>
<evidence type="ECO:0000256" key="4">
    <source>
        <dbReference type="SAM" id="SignalP"/>
    </source>
</evidence>